<proteinExistence type="predicted"/>
<feature type="domain" description="CCHC-type" evidence="3">
    <location>
        <begin position="199"/>
        <end position="213"/>
    </location>
</feature>
<feature type="compositionally biased region" description="Low complexity" evidence="2">
    <location>
        <begin position="609"/>
        <end position="624"/>
    </location>
</feature>
<evidence type="ECO:0000259" key="3">
    <source>
        <dbReference type="PROSITE" id="PS50158"/>
    </source>
</evidence>
<keyword evidence="1" id="KW-0863">Zinc-finger</keyword>
<dbReference type="Pfam" id="PF25597">
    <property type="entry name" value="SH3_retrovirus"/>
    <property type="match status" value="1"/>
</dbReference>
<dbReference type="SUPFAM" id="SSF57756">
    <property type="entry name" value="Retrovirus zinc finger-like domains"/>
    <property type="match status" value="1"/>
</dbReference>
<dbReference type="PROSITE" id="PS50158">
    <property type="entry name" value="ZF_CCHC"/>
    <property type="match status" value="1"/>
</dbReference>
<evidence type="ECO:0000259" key="4">
    <source>
        <dbReference type="PROSITE" id="PS50994"/>
    </source>
</evidence>
<dbReference type="InterPro" id="IPR001878">
    <property type="entry name" value="Znf_CCHC"/>
</dbReference>
<dbReference type="InterPro" id="IPR057670">
    <property type="entry name" value="SH3_retrovirus"/>
</dbReference>
<dbReference type="InterPro" id="IPR036397">
    <property type="entry name" value="RNaseH_sf"/>
</dbReference>
<sequence length="963" mass="109938">MASETFVQSAIPRFDGHYDHWNMLMENFLRSKEYWHVVSEGITKPTDNATMTQAQRTELDGQRRSTKVLQGQSGSSFKHFETEFETLRMRSGESVTDYFSRTMAIVNKMRIHGDKTENVTIRKFNQQEKEEQALKASTENHLATRGDRGRGRSRGRGRGNYDRGNQHQRQDNRFQGRGQGGNYSTTYKSRSTNKSNVECYRCHRYGHYKSECRTNMNKQGEERTNFAEKEEEVSLLMACHANQGTHSNLWYIDTSCSNHMCGDKSAFSDLDETFRNSVTFGDNSKVSVMGKGSVRIHSKEKSDKIISNVFFVPDLKTTLLSVGQLQEKGYEIFIKDGVCRIQDEKLGLIAQVNMTTNRMFPLYLDNTTQNCFSVKLMDEGWLWHFRYGHLNFRGLKTLQQKNMVTGLPPIQTSSQICEECVVDAGRKRSRQPIKIFRSDRGGEYTSQEFVKFCENHGIQKQLTAAYSPQQNGVSERKNHTILNMVQTILSKGHIPRSFWPEAVIWSIHILNRSPTLVVQNVTPEEAWNGCKPSVNHFRIFGCIAYAHIPDQKRNKLDDKGEKCIFLVLEVSGNGMTTLPNSQIQANFDGENEEERQQPLQQRIPAAKIPPNEAPTTAETSPTTPEFDEQVEATVGSSSHRVRKRPAWMSDYERTQNNRCKVGLQDKVKENGEVDKYKAHLVAKGYKQEFGVDYKEVFAPVARHDTIRLVIAVWQHRIMAYLPVRCHIGIFAWKLGGTDDLIFTGNDSVMFERFKKSMMVEFEMSDLGYMENPTELHFLAAKKICRYLQGTKDFGLFYKKGKRSDLIGFTDNDYAGDQDNRRSTSGYVFMLGTGAVSWSSKKQPIVTLSTTEAEFVAATACACQAIWLRKILEELHLKQVGATTIFCDNSSTIKLSKNPVLHGRSKHIDVKYYFLRELSNDGVIDLVYCRSENQVADIFTKPLKLAAFLKLRKLLGVSTLEDSI</sequence>
<evidence type="ECO:0000313" key="5">
    <source>
        <dbReference type="EMBL" id="RVW37570.1"/>
    </source>
</evidence>
<keyword evidence="1" id="KW-0862">Zinc</keyword>
<dbReference type="PROSITE" id="PS50994">
    <property type="entry name" value="INTEGRASE"/>
    <property type="match status" value="1"/>
</dbReference>
<dbReference type="InterPro" id="IPR025724">
    <property type="entry name" value="GAG-pre-integrase_dom"/>
</dbReference>
<dbReference type="GO" id="GO:0015074">
    <property type="term" value="P:DNA integration"/>
    <property type="evidence" value="ECO:0007669"/>
    <property type="project" value="InterPro"/>
</dbReference>
<organism evidence="5 6">
    <name type="scientific">Vitis vinifera</name>
    <name type="common">Grape</name>
    <dbReference type="NCBI Taxonomy" id="29760"/>
    <lineage>
        <taxon>Eukaryota</taxon>
        <taxon>Viridiplantae</taxon>
        <taxon>Streptophyta</taxon>
        <taxon>Embryophyta</taxon>
        <taxon>Tracheophyta</taxon>
        <taxon>Spermatophyta</taxon>
        <taxon>Magnoliopsida</taxon>
        <taxon>eudicotyledons</taxon>
        <taxon>Gunneridae</taxon>
        <taxon>Pentapetalae</taxon>
        <taxon>rosids</taxon>
        <taxon>Vitales</taxon>
        <taxon>Vitaceae</taxon>
        <taxon>Viteae</taxon>
        <taxon>Vitis</taxon>
    </lineage>
</organism>
<dbReference type="EMBL" id="QGNW01001534">
    <property type="protein sequence ID" value="RVW37570.1"/>
    <property type="molecule type" value="Genomic_DNA"/>
</dbReference>
<dbReference type="CDD" id="cd09272">
    <property type="entry name" value="RNase_HI_RT_Ty1"/>
    <property type="match status" value="1"/>
</dbReference>
<accession>A0A438DQ66</accession>
<dbReference type="Pfam" id="PF13976">
    <property type="entry name" value="gag_pre-integrs"/>
    <property type="match status" value="1"/>
</dbReference>
<dbReference type="InterPro" id="IPR001584">
    <property type="entry name" value="Integrase_cat-core"/>
</dbReference>
<dbReference type="InterPro" id="IPR054722">
    <property type="entry name" value="PolX-like_BBD"/>
</dbReference>
<dbReference type="Pfam" id="PF07727">
    <property type="entry name" value="RVT_2"/>
    <property type="match status" value="1"/>
</dbReference>
<name>A0A438DQ66_VITVI</name>
<dbReference type="PANTHER" id="PTHR11439">
    <property type="entry name" value="GAG-POL-RELATED RETROTRANSPOSON"/>
    <property type="match status" value="1"/>
</dbReference>
<evidence type="ECO:0000256" key="2">
    <source>
        <dbReference type="SAM" id="MobiDB-lite"/>
    </source>
</evidence>
<protein>
    <submittedName>
        <fullName evidence="5">Retrovirus-related Pol polyprotein from transposon RE1</fullName>
    </submittedName>
</protein>
<feature type="region of interest" description="Disordered" evidence="2">
    <location>
        <begin position="588"/>
        <end position="649"/>
    </location>
</feature>
<dbReference type="InterPro" id="IPR012337">
    <property type="entry name" value="RNaseH-like_sf"/>
</dbReference>
<dbReference type="GO" id="GO:0008270">
    <property type="term" value="F:zinc ion binding"/>
    <property type="evidence" value="ECO:0007669"/>
    <property type="project" value="UniProtKB-KW"/>
</dbReference>
<dbReference type="SUPFAM" id="SSF53098">
    <property type="entry name" value="Ribonuclease H-like"/>
    <property type="match status" value="1"/>
</dbReference>
<feature type="region of interest" description="Disordered" evidence="2">
    <location>
        <begin position="128"/>
        <end position="190"/>
    </location>
</feature>
<comment type="caution">
    <text evidence="5">The sequence shown here is derived from an EMBL/GenBank/DDBJ whole genome shotgun (WGS) entry which is preliminary data.</text>
</comment>
<dbReference type="InterPro" id="IPR013103">
    <property type="entry name" value="RVT_2"/>
</dbReference>
<dbReference type="Proteomes" id="UP000288805">
    <property type="component" value="Unassembled WGS sequence"/>
</dbReference>
<gene>
    <name evidence="5" type="primary">RE1_3211</name>
    <name evidence="5" type="ORF">CK203_073983</name>
</gene>
<evidence type="ECO:0000256" key="1">
    <source>
        <dbReference type="PROSITE-ProRule" id="PRU00047"/>
    </source>
</evidence>
<dbReference type="PANTHER" id="PTHR11439:SF517">
    <property type="entry name" value="CYSTEINE-RICH RLK (RECEPTOR-LIKE PROTEIN KINASE) 8"/>
    <property type="match status" value="1"/>
</dbReference>
<dbReference type="InterPro" id="IPR036875">
    <property type="entry name" value="Znf_CCHC_sf"/>
</dbReference>
<keyword evidence="1" id="KW-0479">Metal-binding</keyword>
<feature type="domain" description="Integrase catalytic" evidence="4">
    <location>
        <begin position="434"/>
        <end position="531"/>
    </location>
</feature>
<dbReference type="GO" id="GO:0003676">
    <property type="term" value="F:nucleic acid binding"/>
    <property type="evidence" value="ECO:0007669"/>
    <property type="project" value="InterPro"/>
</dbReference>
<evidence type="ECO:0000313" key="6">
    <source>
        <dbReference type="Proteomes" id="UP000288805"/>
    </source>
</evidence>
<reference evidence="5 6" key="1">
    <citation type="journal article" date="2018" name="PLoS Genet.">
        <title>Population sequencing reveals clonal diversity and ancestral inbreeding in the grapevine cultivar Chardonnay.</title>
        <authorList>
            <person name="Roach M.J."/>
            <person name="Johnson D.L."/>
            <person name="Bohlmann J."/>
            <person name="van Vuuren H.J."/>
            <person name="Jones S.J."/>
            <person name="Pretorius I.S."/>
            <person name="Schmidt S.A."/>
            <person name="Borneman A.R."/>
        </authorList>
    </citation>
    <scope>NUCLEOTIDE SEQUENCE [LARGE SCALE GENOMIC DNA]</scope>
    <source>
        <strain evidence="6">cv. Chardonnay</strain>
        <tissue evidence="5">Leaf</tissue>
    </source>
</reference>
<dbReference type="AlphaFoldDB" id="A0A438DQ66"/>
<feature type="compositionally biased region" description="Basic and acidic residues" evidence="2">
    <location>
        <begin position="159"/>
        <end position="174"/>
    </location>
</feature>
<dbReference type="Gene3D" id="3.30.420.10">
    <property type="entry name" value="Ribonuclease H-like superfamily/Ribonuclease H"/>
    <property type="match status" value="1"/>
</dbReference>
<dbReference type="Pfam" id="PF22936">
    <property type="entry name" value="Pol_BBD"/>
    <property type="match status" value="1"/>
</dbReference>